<organism evidence="5 6">
    <name type="scientific">Aaosphaeria arxii CBS 175.79</name>
    <dbReference type="NCBI Taxonomy" id="1450172"/>
    <lineage>
        <taxon>Eukaryota</taxon>
        <taxon>Fungi</taxon>
        <taxon>Dikarya</taxon>
        <taxon>Ascomycota</taxon>
        <taxon>Pezizomycotina</taxon>
        <taxon>Dothideomycetes</taxon>
        <taxon>Pleosporomycetidae</taxon>
        <taxon>Pleosporales</taxon>
        <taxon>Pleosporales incertae sedis</taxon>
        <taxon>Aaosphaeria</taxon>
    </lineage>
</organism>
<feature type="compositionally biased region" description="Basic residues" evidence="3">
    <location>
        <begin position="75"/>
        <end position="87"/>
    </location>
</feature>
<feature type="compositionally biased region" description="Acidic residues" evidence="3">
    <location>
        <begin position="91"/>
        <end position="103"/>
    </location>
</feature>
<sequence length="359" mass="39609">MAPHDPLDDDLDGEEAYHESSDEDFDPVAIPADESSASSDEEEANAKPAARKGKRKAPADDDLDSGDEVTIQAAARKRKSKKQKGGKKNVDDDELILSEDEGGDGGLIKTRAQRRDEQKERRPLARTDGATVDVDALWAQMSAAPLQPTHPPSVSKDQETQAQGANKDSEAQVQDETDLVSIKKVYNFAGQNTTEEKQVPRSLLDKHLADGWKTVETGAVGSDAEKKSEKDAESKIRRPLRRPSRFDANPLGYVRALPAEHQLGWPRRGRITPTAAPGQDNPNMAEATKAIRPERAQKLNVVDKSRLDWTGFVNKEGIAEELDVHGKTKEAYLGRMEFLAGVDARREEERRRMKTATTT</sequence>
<feature type="region of interest" description="Disordered" evidence="3">
    <location>
        <begin position="209"/>
        <end position="244"/>
    </location>
</feature>
<accession>A0A6A5X7Q0</accession>
<dbReference type="OrthoDB" id="445677at2759"/>
<comment type="similarity">
    <text evidence="1">Belongs to the SWC5 family.</text>
</comment>
<evidence type="ECO:0000256" key="1">
    <source>
        <dbReference type="ARBA" id="ARBA00010465"/>
    </source>
</evidence>
<feature type="domain" description="BCNT-C" evidence="4">
    <location>
        <begin position="279"/>
        <end position="359"/>
    </location>
</feature>
<evidence type="ECO:0000259" key="4">
    <source>
        <dbReference type="PROSITE" id="PS51279"/>
    </source>
</evidence>
<dbReference type="InterPro" id="IPR027124">
    <property type="entry name" value="Swc5/CFDP1/2"/>
</dbReference>
<dbReference type="GO" id="GO:0000812">
    <property type="term" value="C:Swr1 complex"/>
    <property type="evidence" value="ECO:0007669"/>
    <property type="project" value="TreeGrafter"/>
</dbReference>
<evidence type="ECO:0000313" key="5">
    <source>
        <dbReference type="EMBL" id="KAF2008973.1"/>
    </source>
</evidence>
<reference evidence="5" key="1">
    <citation type="journal article" date="2020" name="Stud. Mycol.">
        <title>101 Dothideomycetes genomes: a test case for predicting lifestyles and emergence of pathogens.</title>
        <authorList>
            <person name="Haridas S."/>
            <person name="Albert R."/>
            <person name="Binder M."/>
            <person name="Bloem J."/>
            <person name="Labutti K."/>
            <person name="Salamov A."/>
            <person name="Andreopoulos B."/>
            <person name="Baker S."/>
            <person name="Barry K."/>
            <person name="Bills G."/>
            <person name="Bluhm B."/>
            <person name="Cannon C."/>
            <person name="Castanera R."/>
            <person name="Culley D."/>
            <person name="Daum C."/>
            <person name="Ezra D."/>
            <person name="Gonzalez J."/>
            <person name="Henrissat B."/>
            <person name="Kuo A."/>
            <person name="Liang C."/>
            <person name="Lipzen A."/>
            <person name="Lutzoni F."/>
            <person name="Magnuson J."/>
            <person name="Mondo S."/>
            <person name="Nolan M."/>
            <person name="Ohm R."/>
            <person name="Pangilinan J."/>
            <person name="Park H.-J."/>
            <person name="Ramirez L."/>
            <person name="Alfaro M."/>
            <person name="Sun H."/>
            <person name="Tritt A."/>
            <person name="Yoshinaga Y."/>
            <person name="Zwiers L.-H."/>
            <person name="Turgeon B."/>
            <person name="Goodwin S."/>
            <person name="Spatafora J."/>
            <person name="Crous P."/>
            <person name="Grigoriev I."/>
        </authorList>
    </citation>
    <scope>NUCLEOTIDE SEQUENCE</scope>
    <source>
        <strain evidence="5">CBS 175.79</strain>
    </source>
</reference>
<dbReference type="PANTHER" id="PTHR48407:SF1">
    <property type="entry name" value="CRANIOFACIAL DEVELOPMENT PROTEIN 1"/>
    <property type="match status" value="1"/>
</dbReference>
<feature type="compositionally biased region" description="Polar residues" evidence="3">
    <location>
        <begin position="160"/>
        <end position="172"/>
    </location>
</feature>
<dbReference type="PANTHER" id="PTHR48407">
    <property type="entry name" value="CRANIOFACIAL DEVELOPMENT PROTEIN 1"/>
    <property type="match status" value="1"/>
</dbReference>
<dbReference type="Pfam" id="PF07572">
    <property type="entry name" value="BCNT"/>
    <property type="match status" value="1"/>
</dbReference>
<protein>
    <recommendedName>
        <fullName evidence="2">SWR1-complex protein 5</fullName>
    </recommendedName>
</protein>
<gene>
    <name evidence="5" type="ORF">BU24DRAFT_89039</name>
</gene>
<evidence type="ECO:0000313" key="6">
    <source>
        <dbReference type="Proteomes" id="UP000799778"/>
    </source>
</evidence>
<evidence type="ECO:0000256" key="3">
    <source>
        <dbReference type="SAM" id="MobiDB-lite"/>
    </source>
</evidence>
<dbReference type="GeneID" id="54292155"/>
<keyword evidence="6" id="KW-1185">Reference proteome</keyword>
<dbReference type="Proteomes" id="UP000799778">
    <property type="component" value="Unassembled WGS sequence"/>
</dbReference>
<feature type="region of interest" description="Disordered" evidence="3">
    <location>
        <begin position="1"/>
        <end position="176"/>
    </location>
</feature>
<dbReference type="EMBL" id="ML978080">
    <property type="protein sequence ID" value="KAF2008973.1"/>
    <property type="molecule type" value="Genomic_DNA"/>
</dbReference>
<dbReference type="PROSITE" id="PS51279">
    <property type="entry name" value="BCNT_C"/>
    <property type="match status" value="1"/>
</dbReference>
<dbReference type="RefSeq" id="XP_033377312.1">
    <property type="nucleotide sequence ID" value="XM_033534758.1"/>
</dbReference>
<feature type="compositionally biased region" description="Basic and acidic residues" evidence="3">
    <location>
        <begin position="223"/>
        <end position="236"/>
    </location>
</feature>
<feature type="compositionally biased region" description="Basic and acidic residues" evidence="3">
    <location>
        <begin position="113"/>
        <end position="125"/>
    </location>
</feature>
<dbReference type="AlphaFoldDB" id="A0A6A5X7Q0"/>
<evidence type="ECO:0000256" key="2">
    <source>
        <dbReference type="ARBA" id="ARBA00019138"/>
    </source>
</evidence>
<proteinExistence type="inferred from homology"/>
<name>A0A6A5X7Q0_9PLEO</name>
<dbReference type="InterPro" id="IPR011421">
    <property type="entry name" value="BCNT-C"/>
</dbReference>